<dbReference type="PROSITE" id="PS51257">
    <property type="entry name" value="PROKAR_LIPOPROTEIN"/>
    <property type="match status" value="1"/>
</dbReference>
<organism evidence="1 2">
    <name type="scientific">Flagellimonas iocasae</name>
    <dbReference type="NCBI Taxonomy" id="2055905"/>
    <lineage>
        <taxon>Bacteria</taxon>
        <taxon>Pseudomonadati</taxon>
        <taxon>Bacteroidota</taxon>
        <taxon>Flavobacteriia</taxon>
        <taxon>Flavobacteriales</taxon>
        <taxon>Flavobacteriaceae</taxon>
        <taxon>Flagellimonas</taxon>
    </lineage>
</organism>
<evidence type="ECO:0008006" key="3">
    <source>
        <dbReference type="Google" id="ProtNLM"/>
    </source>
</evidence>
<reference evidence="2" key="1">
    <citation type="journal article" date="2019" name="Int. J. Syst. Evol. Microbiol.">
        <title>The Global Catalogue of Microorganisms (GCM) 10K type strain sequencing project: providing services to taxonomists for standard genome sequencing and annotation.</title>
        <authorList>
            <consortium name="The Broad Institute Genomics Platform"/>
            <consortium name="The Broad Institute Genome Sequencing Center for Infectious Disease"/>
            <person name="Wu L."/>
            <person name="Ma J."/>
        </authorList>
    </citation>
    <scope>NUCLEOTIDE SEQUENCE [LARGE SCALE GENOMIC DNA]</scope>
    <source>
        <strain evidence="2">JCM 3389</strain>
    </source>
</reference>
<keyword evidence="2" id="KW-1185">Reference proteome</keyword>
<dbReference type="EMBL" id="JBHUHU010000001">
    <property type="protein sequence ID" value="MFD2098282.1"/>
    <property type="molecule type" value="Genomic_DNA"/>
</dbReference>
<evidence type="ECO:0000313" key="1">
    <source>
        <dbReference type="EMBL" id="MFD2098282.1"/>
    </source>
</evidence>
<dbReference type="Proteomes" id="UP001597342">
    <property type="component" value="Unassembled WGS sequence"/>
</dbReference>
<accession>A0ABW4XTI2</accession>
<dbReference type="Gene3D" id="3.40.1000.10">
    <property type="entry name" value="Mog1/PsbP, alpha/beta/alpha sandwich"/>
    <property type="match status" value="1"/>
</dbReference>
<gene>
    <name evidence="1" type="ORF">ACFSJE_00760</name>
</gene>
<name>A0ABW4XTI2_9FLAO</name>
<sequence>MKIKPVFILSIALSLFLVSCVDGKKNPEGTATTEDFATVTVPKEYSIRLPRSMQKTTALNSDASLQYQNIHDEIYTIIIDEPKQEFVDASRVLEYKEKSSIGLYRDIQLKRLSQRMDITYQSKPSKMTISGLTTESVEIDAKIDNIEEDLTYFLTFIEGNDKIYMIMSWTLKSKKQRFKNTFLTIVKSFKVSD</sequence>
<proteinExistence type="predicted"/>
<protein>
    <recommendedName>
        <fullName evidence="3">Lipoprotein</fullName>
    </recommendedName>
</protein>
<dbReference type="RefSeq" id="WP_379829065.1">
    <property type="nucleotide sequence ID" value="NZ_JBHUHU010000001.1"/>
</dbReference>
<evidence type="ECO:0000313" key="2">
    <source>
        <dbReference type="Proteomes" id="UP001597342"/>
    </source>
</evidence>
<comment type="caution">
    <text evidence="1">The sequence shown here is derived from an EMBL/GenBank/DDBJ whole genome shotgun (WGS) entry which is preliminary data.</text>
</comment>